<sequence length="334" mass="37235">MFRITSYLLFLSAPLLVLAGLLPWNNDLATNTDYDPATARRFFDLAVASQLGPNDDAKRQQCFDKSWSDYNYQTVVVKTAVCDSKNNECQMYIAYSAVKNNYVIAFRGTNGGSQLIVESISSLNTYDAFQAGTYNGGGRVNHYFYEGVRSLWPTIKANLGQTNSETTFFITGHSLGGAMASVTAARLSLEGLAPSNQIRLYTFGQPRTWDYQTATAFRDWVPYTWRIVHNSDPVPHGPPMDTSGAKTGPYHHTQEIWYNEKFDSFTRCSTQSGEDGTCSDSLSDFKFIVDVVNSEHLHYFGVKVNDYGAAGCSSAFTHSLFAAFLVVFFKLFTQ</sequence>
<evidence type="ECO:0000259" key="3">
    <source>
        <dbReference type="Pfam" id="PF01764"/>
    </source>
</evidence>
<keyword evidence="1" id="KW-0472">Membrane</keyword>
<keyword evidence="1" id="KW-1133">Transmembrane helix</keyword>
<keyword evidence="1" id="KW-0812">Transmembrane</keyword>
<dbReference type="Proteomes" id="UP000887575">
    <property type="component" value="Unassembled WGS sequence"/>
</dbReference>
<dbReference type="InterPro" id="IPR029058">
    <property type="entry name" value="AB_hydrolase_fold"/>
</dbReference>
<feature type="signal peptide" evidence="2">
    <location>
        <begin position="1"/>
        <end position="19"/>
    </location>
</feature>
<keyword evidence="2" id="KW-0732">Signal</keyword>
<dbReference type="PANTHER" id="PTHR45908:SF6">
    <property type="entry name" value="FUNGAL LIPASE-LIKE DOMAIN-CONTAINING PROTEIN"/>
    <property type="match status" value="1"/>
</dbReference>
<dbReference type="CDD" id="cd00519">
    <property type="entry name" value="Lipase_3"/>
    <property type="match status" value="1"/>
</dbReference>
<organism evidence="4 5">
    <name type="scientific">Mesorhabditis belari</name>
    <dbReference type="NCBI Taxonomy" id="2138241"/>
    <lineage>
        <taxon>Eukaryota</taxon>
        <taxon>Metazoa</taxon>
        <taxon>Ecdysozoa</taxon>
        <taxon>Nematoda</taxon>
        <taxon>Chromadorea</taxon>
        <taxon>Rhabditida</taxon>
        <taxon>Rhabditina</taxon>
        <taxon>Rhabditomorpha</taxon>
        <taxon>Rhabditoidea</taxon>
        <taxon>Rhabditidae</taxon>
        <taxon>Mesorhabditinae</taxon>
        <taxon>Mesorhabditis</taxon>
    </lineage>
</organism>
<feature type="transmembrane region" description="Helical" evidence="1">
    <location>
        <begin position="315"/>
        <end position="333"/>
    </location>
</feature>
<accession>A0AAF3EE22</accession>
<keyword evidence="4" id="KW-1185">Reference proteome</keyword>
<reference evidence="5" key="1">
    <citation type="submission" date="2024-02" db="UniProtKB">
        <authorList>
            <consortium name="WormBaseParasite"/>
        </authorList>
    </citation>
    <scope>IDENTIFICATION</scope>
</reference>
<dbReference type="WBParaSite" id="MBELARI_LOCUS12225">
    <property type="protein sequence ID" value="MBELARI_LOCUS12225"/>
    <property type="gene ID" value="MBELARI_LOCUS12225"/>
</dbReference>
<evidence type="ECO:0000313" key="5">
    <source>
        <dbReference type="WBParaSite" id="MBELARI_LOCUS12225"/>
    </source>
</evidence>
<dbReference type="Pfam" id="PF01764">
    <property type="entry name" value="Lipase_3"/>
    <property type="match status" value="1"/>
</dbReference>
<dbReference type="GO" id="GO:0006629">
    <property type="term" value="P:lipid metabolic process"/>
    <property type="evidence" value="ECO:0007669"/>
    <property type="project" value="InterPro"/>
</dbReference>
<protein>
    <submittedName>
        <fullName evidence="5">Fungal lipase-like domain-containing protein</fullName>
    </submittedName>
</protein>
<dbReference type="PANTHER" id="PTHR45908">
    <property type="entry name" value="PROTEIN CBG11750-RELATED"/>
    <property type="match status" value="1"/>
</dbReference>
<feature type="domain" description="Fungal lipase-type" evidence="3">
    <location>
        <begin position="103"/>
        <end position="240"/>
    </location>
</feature>
<evidence type="ECO:0000256" key="2">
    <source>
        <dbReference type="SAM" id="SignalP"/>
    </source>
</evidence>
<dbReference type="InterPro" id="IPR002921">
    <property type="entry name" value="Fungal_lipase-type"/>
</dbReference>
<name>A0AAF3EE22_9BILA</name>
<dbReference type="SUPFAM" id="SSF53474">
    <property type="entry name" value="alpha/beta-Hydrolases"/>
    <property type="match status" value="1"/>
</dbReference>
<proteinExistence type="predicted"/>
<dbReference type="AlphaFoldDB" id="A0AAF3EE22"/>
<dbReference type="Gene3D" id="3.40.50.1820">
    <property type="entry name" value="alpha/beta hydrolase"/>
    <property type="match status" value="1"/>
</dbReference>
<evidence type="ECO:0000256" key="1">
    <source>
        <dbReference type="SAM" id="Phobius"/>
    </source>
</evidence>
<evidence type="ECO:0000313" key="4">
    <source>
        <dbReference type="Proteomes" id="UP000887575"/>
    </source>
</evidence>
<feature type="chain" id="PRO_5042285499" evidence="2">
    <location>
        <begin position="20"/>
        <end position="334"/>
    </location>
</feature>